<keyword evidence="11 18" id="KW-0560">Oxidoreductase</keyword>
<keyword evidence="6 18" id="KW-0812">Transmembrane</keyword>
<dbReference type="GO" id="GO:0045454">
    <property type="term" value="P:cell redox homeostasis"/>
    <property type="evidence" value="ECO:0007669"/>
    <property type="project" value="TreeGrafter"/>
</dbReference>
<dbReference type="EC" id="1.8.1.8" evidence="18"/>
<dbReference type="GO" id="GO:0047134">
    <property type="term" value="F:protein-disulfide reductase [NAD(P)H] activity"/>
    <property type="evidence" value="ECO:0007669"/>
    <property type="project" value="UniProtKB-UniRule"/>
</dbReference>
<evidence type="ECO:0000256" key="11">
    <source>
        <dbReference type="ARBA" id="ARBA00023002"/>
    </source>
</evidence>
<evidence type="ECO:0000256" key="16">
    <source>
        <dbReference type="ARBA" id="ARBA00047388"/>
    </source>
</evidence>
<dbReference type="InterPro" id="IPR013766">
    <property type="entry name" value="Thioredoxin_domain"/>
</dbReference>
<dbReference type="InterPro" id="IPR036929">
    <property type="entry name" value="DsbDN_sf"/>
</dbReference>
<feature type="transmembrane region" description="Helical" evidence="18">
    <location>
        <begin position="460"/>
        <end position="479"/>
    </location>
</feature>
<keyword evidence="14 18" id="KW-1015">Disulfide bond</keyword>
<feature type="transmembrane region" description="Helical" evidence="18">
    <location>
        <begin position="250"/>
        <end position="270"/>
    </location>
</feature>
<dbReference type="CDD" id="cd02953">
    <property type="entry name" value="DsbDgamma"/>
    <property type="match status" value="1"/>
</dbReference>
<dbReference type="Gene3D" id="2.60.40.1250">
    <property type="entry name" value="Thiol:disulfide interchange protein DsbD, N-terminal domain"/>
    <property type="match status" value="1"/>
</dbReference>
<keyword evidence="4 18" id="KW-1003">Cell membrane</keyword>
<evidence type="ECO:0000313" key="20">
    <source>
        <dbReference type="EMBL" id="MQY51889.1"/>
    </source>
</evidence>
<evidence type="ECO:0000256" key="4">
    <source>
        <dbReference type="ARBA" id="ARBA00022475"/>
    </source>
</evidence>
<dbReference type="InterPro" id="IPR022910">
    <property type="entry name" value="Thiol_diS_interchange_DbsD"/>
</dbReference>
<keyword evidence="3 18" id="KW-0813">Transport</keyword>
<gene>
    <name evidence="18 20" type="primary">dsbD</name>
    <name evidence="20" type="ORF">GHK24_08880</name>
</gene>
<feature type="domain" description="Thioredoxin" evidence="19">
    <location>
        <begin position="475"/>
        <end position="617"/>
    </location>
</feature>
<feature type="transmembrane region" description="Helical" evidence="18">
    <location>
        <begin position="399"/>
        <end position="416"/>
    </location>
</feature>
<keyword evidence="12 18" id="KW-0520">NAD</keyword>
<feature type="disulfide bond" description="Redox-active" evidence="18">
    <location>
        <begin position="142"/>
        <end position="148"/>
    </location>
</feature>
<keyword evidence="15 18" id="KW-0676">Redox-active center</keyword>
<evidence type="ECO:0000259" key="19">
    <source>
        <dbReference type="PROSITE" id="PS51352"/>
    </source>
</evidence>
<dbReference type="AlphaFoldDB" id="A0A6L5JXE1"/>
<name>A0A6L5JXE1_RHOTE</name>
<dbReference type="Pfam" id="PF02683">
    <property type="entry name" value="DsbD_TM"/>
    <property type="match status" value="1"/>
</dbReference>
<evidence type="ECO:0000256" key="17">
    <source>
        <dbReference type="ARBA" id="ARBA00047804"/>
    </source>
</evidence>
<evidence type="ECO:0000256" key="14">
    <source>
        <dbReference type="ARBA" id="ARBA00023157"/>
    </source>
</evidence>
<dbReference type="PROSITE" id="PS51352">
    <property type="entry name" value="THIOREDOXIN_2"/>
    <property type="match status" value="1"/>
</dbReference>
<evidence type="ECO:0000256" key="3">
    <source>
        <dbReference type="ARBA" id="ARBA00022448"/>
    </source>
</evidence>
<dbReference type="Gene3D" id="3.40.30.10">
    <property type="entry name" value="Glutaredoxin"/>
    <property type="match status" value="1"/>
</dbReference>
<dbReference type="InterPro" id="IPR028250">
    <property type="entry name" value="DsbDN"/>
</dbReference>
<dbReference type="SUPFAM" id="SSF74863">
    <property type="entry name" value="Thiol:disulfide interchange protein DsbD, N-terminal domain (DsbD-alpha)"/>
    <property type="match status" value="1"/>
</dbReference>
<accession>A0A6L5JXE1</accession>
<evidence type="ECO:0000256" key="10">
    <source>
        <dbReference type="ARBA" id="ARBA00022989"/>
    </source>
</evidence>
<dbReference type="Pfam" id="PF13899">
    <property type="entry name" value="Thioredoxin_7"/>
    <property type="match status" value="1"/>
</dbReference>
<comment type="subcellular location">
    <subcellularLocation>
        <location evidence="1 18">Cell inner membrane</location>
        <topology evidence="1 18">Multi-pass membrane protein</topology>
    </subcellularLocation>
</comment>
<dbReference type="SUPFAM" id="SSF52833">
    <property type="entry name" value="Thioredoxin-like"/>
    <property type="match status" value="1"/>
</dbReference>
<keyword evidence="13 18" id="KW-0472">Membrane</keyword>
<dbReference type="HAMAP" id="MF_00399">
    <property type="entry name" value="DbsD"/>
    <property type="match status" value="1"/>
</dbReference>
<dbReference type="InterPro" id="IPR035671">
    <property type="entry name" value="DsbD_gamma"/>
</dbReference>
<protein>
    <recommendedName>
        <fullName evidence="18">Thiol:disulfide interchange protein DsbD</fullName>
        <ecNumber evidence="18">1.8.1.8</ecNumber>
    </recommendedName>
    <alternativeName>
        <fullName evidence="18">Protein-disulfide reductase</fullName>
        <shortName evidence="18">Disulfide reductase</shortName>
    </alternativeName>
</protein>
<proteinExistence type="inferred from homology"/>
<evidence type="ECO:0000256" key="15">
    <source>
        <dbReference type="ARBA" id="ARBA00023284"/>
    </source>
</evidence>
<dbReference type="InterPro" id="IPR036249">
    <property type="entry name" value="Thioredoxin-like_sf"/>
</dbReference>
<evidence type="ECO:0000313" key="21">
    <source>
        <dbReference type="Proteomes" id="UP000480275"/>
    </source>
</evidence>
<comment type="catalytic activity">
    <reaction evidence="16 18">
        <text>[protein]-dithiol + NAD(+) = [protein]-disulfide + NADH + H(+)</text>
        <dbReference type="Rhea" id="RHEA:18749"/>
        <dbReference type="Rhea" id="RHEA-COMP:10593"/>
        <dbReference type="Rhea" id="RHEA-COMP:10594"/>
        <dbReference type="ChEBI" id="CHEBI:15378"/>
        <dbReference type="ChEBI" id="CHEBI:29950"/>
        <dbReference type="ChEBI" id="CHEBI:50058"/>
        <dbReference type="ChEBI" id="CHEBI:57540"/>
        <dbReference type="ChEBI" id="CHEBI:57945"/>
        <dbReference type="EC" id="1.8.1.8"/>
    </reaction>
</comment>
<dbReference type="PANTHER" id="PTHR32234">
    <property type="entry name" value="THIOL:DISULFIDE INTERCHANGE PROTEIN DSBD"/>
    <property type="match status" value="1"/>
</dbReference>
<evidence type="ECO:0000256" key="2">
    <source>
        <dbReference type="ARBA" id="ARBA00007241"/>
    </source>
</evidence>
<evidence type="ECO:0000256" key="13">
    <source>
        <dbReference type="ARBA" id="ARBA00023136"/>
    </source>
</evidence>
<comment type="caution">
    <text evidence="20">The sequence shown here is derived from an EMBL/GenBank/DDBJ whole genome shotgun (WGS) entry which is preliminary data.</text>
</comment>
<feature type="transmembrane region" description="Helical" evidence="18">
    <location>
        <begin position="325"/>
        <end position="355"/>
    </location>
</feature>
<keyword evidence="5 18" id="KW-0997">Cell inner membrane</keyword>
<keyword evidence="10 18" id="KW-1133">Transmembrane helix</keyword>
<dbReference type="PANTHER" id="PTHR32234:SF0">
    <property type="entry name" value="THIOL:DISULFIDE INTERCHANGE PROTEIN DSBD"/>
    <property type="match status" value="1"/>
</dbReference>
<dbReference type="GO" id="GO:0009055">
    <property type="term" value="F:electron transfer activity"/>
    <property type="evidence" value="ECO:0007669"/>
    <property type="project" value="UniProtKB-UniRule"/>
</dbReference>
<feature type="disulfide bond" description="Redox-active" evidence="18">
    <location>
        <begin position="532"/>
        <end position="535"/>
    </location>
</feature>
<feature type="transmembrane region" description="Helical" evidence="18">
    <location>
        <begin position="361"/>
        <end position="387"/>
    </location>
</feature>
<feature type="transmembrane region" description="Helical" evidence="18">
    <location>
        <begin position="282"/>
        <end position="304"/>
    </location>
</feature>
<reference evidence="20 21" key="1">
    <citation type="submission" date="2019-10" db="EMBL/GenBank/DDBJ databases">
        <title>Whole-genome sequence of the purple nonsulfur photosynthetic bacterium Rhodocyclus tenuis.</title>
        <authorList>
            <person name="Kyndt J.A."/>
            <person name="Meyer T.E."/>
        </authorList>
    </citation>
    <scope>NUCLEOTIDE SEQUENCE [LARGE SCALE GENOMIC DNA]</scope>
    <source>
        <strain evidence="20 21">DSM 110</strain>
    </source>
</reference>
<dbReference type="GO" id="GO:0005886">
    <property type="term" value="C:plasma membrane"/>
    <property type="evidence" value="ECO:0007669"/>
    <property type="project" value="UniProtKB-SubCell"/>
</dbReference>
<dbReference type="NCBIfam" id="NF001419">
    <property type="entry name" value="PRK00293.1"/>
    <property type="match status" value="1"/>
</dbReference>
<keyword evidence="9 18" id="KW-0249">Electron transport</keyword>
<feature type="transmembrane region" description="Helical" evidence="18">
    <location>
        <begin position="422"/>
        <end position="440"/>
    </location>
</feature>
<evidence type="ECO:0000256" key="6">
    <source>
        <dbReference type="ARBA" id="ARBA00022692"/>
    </source>
</evidence>
<keyword evidence="8 18" id="KW-0201">Cytochrome c-type biogenesis</keyword>
<keyword evidence="7" id="KW-0732">Signal</keyword>
<evidence type="ECO:0000256" key="8">
    <source>
        <dbReference type="ARBA" id="ARBA00022748"/>
    </source>
</evidence>
<evidence type="ECO:0000256" key="1">
    <source>
        <dbReference type="ARBA" id="ARBA00004429"/>
    </source>
</evidence>
<evidence type="ECO:0000256" key="18">
    <source>
        <dbReference type="HAMAP-Rule" id="MF_00399"/>
    </source>
</evidence>
<organism evidence="20 21">
    <name type="scientific">Rhodocyclus tenuis</name>
    <name type="common">Rhodospirillum tenue</name>
    <dbReference type="NCBI Taxonomy" id="1066"/>
    <lineage>
        <taxon>Bacteria</taxon>
        <taxon>Pseudomonadati</taxon>
        <taxon>Pseudomonadota</taxon>
        <taxon>Betaproteobacteria</taxon>
        <taxon>Rhodocyclales</taxon>
        <taxon>Rhodocyclaceae</taxon>
        <taxon>Rhodocyclus</taxon>
    </lineage>
</organism>
<comment type="function">
    <text evidence="18">Required to facilitate the formation of correct disulfide bonds in some periplasmic proteins and for the assembly of the periplasmic c-type cytochromes. Acts by transferring electrons from cytoplasmic thioredoxin to the periplasm. This transfer involves a cascade of disulfide bond formation and reduction steps.</text>
</comment>
<dbReference type="InterPro" id="IPR003834">
    <property type="entry name" value="Cyt_c_assmbl_TM_dom"/>
</dbReference>
<evidence type="ECO:0000256" key="7">
    <source>
        <dbReference type="ARBA" id="ARBA00022729"/>
    </source>
</evidence>
<dbReference type="GO" id="GO:0017004">
    <property type="term" value="P:cytochrome complex assembly"/>
    <property type="evidence" value="ECO:0007669"/>
    <property type="project" value="UniProtKB-UniRule"/>
</dbReference>
<evidence type="ECO:0000256" key="5">
    <source>
        <dbReference type="ARBA" id="ARBA00022519"/>
    </source>
</evidence>
<comment type="caution">
    <text evidence="18">Lacks conserved residue(s) required for the propagation of feature annotation.</text>
</comment>
<evidence type="ECO:0000256" key="9">
    <source>
        <dbReference type="ARBA" id="ARBA00022982"/>
    </source>
</evidence>
<dbReference type="Pfam" id="PF11412">
    <property type="entry name" value="DsbD_N"/>
    <property type="match status" value="1"/>
</dbReference>
<evidence type="ECO:0000256" key="12">
    <source>
        <dbReference type="ARBA" id="ARBA00023027"/>
    </source>
</evidence>
<dbReference type="EMBL" id="WIXJ01000005">
    <property type="protein sequence ID" value="MQY51889.1"/>
    <property type="molecule type" value="Genomic_DNA"/>
</dbReference>
<dbReference type="Proteomes" id="UP000480275">
    <property type="component" value="Unassembled WGS sequence"/>
</dbReference>
<sequence>MAAFLRRLKAGWRQLRRALAPLSLLALLALPTAGSTQEFLDPAVAFKASARALDGSTVEIHFTIARGYYLYRDKLRFATPPDSGLSFGAPRLPPGKEKVDDTFGRVVVYFNDATIRLPVSREAGTDASASTPLSLTVTSQGCAEAGICYPPQQQTLTLQLPPPAATDGAALADDSPRVDGSDESGRIARLLKDASFFGVLASFFGFGLLLSLTPCMLPMLPILSGIIVGSRGAQDQTQTPGRGRALALSLAYVFGMALTYAVAGVAAGLTGTLLSSALQTPWALGGFALVFVVLAGAMFGFYELQLPSALQSRASASADRVRGGSLPGVALMGALSAVIVGPCVAAPLAGALLYIGQTGDAALGGAALFAMALGMGVPLLVVGASAGALLPKAGPWMQLVNKAFGIILLAVAAWLVSPLLPAAALLAAWGILLIVPAVYLHALDPLPPHAKGGRRLAKGLALVALLYGVALLVGAWSGARDPLQPLAGLRGESASATLPFVRVASVSELDAQIADAAAHGRPVMLDFYADWCVVCKEMERDTFADARIRARLAGWTLLQADVTANNTDDKALLQRFHLYGPPGTIFFNTAGQEIAGGRVVGYQDAPTFLRTLDRVGPAPR</sequence>
<comment type="similarity">
    <text evidence="2 18">Belongs to the thioredoxin family. DsbD subfamily.</text>
</comment>
<feature type="transmembrane region" description="Helical" evidence="18">
    <location>
        <begin position="196"/>
        <end position="229"/>
    </location>
</feature>
<dbReference type="OrthoDB" id="9811036at2"/>
<comment type="catalytic activity">
    <reaction evidence="17 18">
        <text>[protein]-dithiol + NADP(+) = [protein]-disulfide + NADPH + H(+)</text>
        <dbReference type="Rhea" id="RHEA:18753"/>
        <dbReference type="Rhea" id="RHEA-COMP:10593"/>
        <dbReference type="Rhea" id="RHEA-COMP:10594"/>
        <dbReference type="ChEBI" id="CHEBI:15378"/>
        <dbReference type="ChEBI" id="CHEBI:29950"/>
        <dbReference type="ChEBI" id="CHEBI:50058"/>
        <dbReference type="ChEBI" id="CHEBI:57783"/>
        <dbReference type="ChEBI" id="CHEBI:58349"/>
        <dbReference type="EC" id="1.8.1.8"/>
    </reaction>
</comment>